<comment type="caution">
    <text evidence="1">The sequence shown here is derived from an EMBL/GenBank/DDBJ whole genome shotgun (WGS) entry which is preliminary data.</text>
</comment>
<dbReference type="RefSeq" id="WP_054481549.1">
    <property type="nucleotide sequence ID" value="NZ_CAWMRL010000112.1"/>
</dbReference>
<organism evidence="1 2">
    <name type="scientific">Photorhabdus heterorhabditis</name>
    <dbReference type="NCBI Taxonomy" id="880156"/>
    <lineage>
        <taxon>Bacteria</taxon>
        <taxon>Pseudomonadati</taxon>
        <taxon>Pseudomonadota</taxon>
        <taxon>Gammaproteobacteria</taxon>
        <taxon>Enterobacterales</taxon>
        <taxon>Morganellaceae</taxon>
        <taxon>Photorhabdus</taxon>
    </lineage>
</organism>
<evidence type="ECO:0000313" key="2">
    <source>
        <dbReference type="Proteomes" id="UP000037727"/>
    </source>
</evidence>
<dbReference type="SUPFAM" id="SSF56399">
    <property type="entry name" value="ADP-ribosylation"/>
    <property type="match status" value="1"/>
</dbReference>
<reference evidence="1 2" key="1">
    <citation type="submission" date="2015-09" db="EMBL/GenBank/DDBJ databases">
        <title>Draft genome sequence and assembly of Photorhabdus sp. VMG, a bacterial symbiont associated with Heterorhabditis zealandica.</title>
        <authorList>
            <person name="Naidoo S."/>
            <person name="Featherston J."/>
            <person name="Mothupi B."/>
            <person name="Gray V.M."/>
        </authorList>
    </citation>
    <scope>NUCLEOTIDE SEQUENCE [LARGE SCALE GENOMIC DNA]</scope>
    <source>
        <strain evidence="1 2">VMG</strain>
    </source>
</reference>
<dbReference type="Proteomes" id="UP000037727">
    <property type="component" value="Unassembled WGS sequence"/>
</dbReference>
<dbReference type="EMBL" id="LJCS01000112">
    <property type="protein sequence ID" value="KOY60246.1"/>
    <property type="molecule type" value="Genomic_DNA"/>
</dbReference>
<gene>
    <name evidence="1" type="ORF">AM629_20430</name>
</gene>
<protein>
    <recommendedName>
        <fullName evidence="3">SHSP domain-containing protein</fullName>
    </recommendedName>
</protein>
<evidence type="ECO:0000313" key="1">
    <source>
        <dbReference type="EMBL" id="KOY60246.1"/>
    </source>
</evidence>
<name>A0ABR5K6Z3_9GAMM</name>
<evidence type="ECO:0008006" key="3">
    <source>
        <dbReference type="Google" id="ProtNLM"/>
    </source>
</evidence>
<sequence length="278" mass="30964">MEREYSEKPKNLSQLSRKTAISERRAMFERNASSNNEQPVPQFARSYTSNRSVVNINPGRSSIAVATANSTSPVNIPTPAAASSDKLLSLNSCDTTSSTLTVGKYKLELTSQGKVVVFRGDNRTPEQIVAAGGFYPWSKQDAGKIKKELIDEFITIGPSAHMMGHVRSPNKNYVSTGMNMDSGGFGEQSNYLYKMEIPGLKPQDMNERTLGEKIRQDSRGINYPHFLMNHLTLAESEFVAMIPARSEELTFITPIPLSYITSYRKRGTNTWLPMPLKK</sequence>
<keyword evidence="2" id="KW-1185">Reference proteome</keyword>
<accession>A0ABR5K6Z3</accession>
<dbReference type="Gene3D" id="3.90.210.10">
    <property type="entry name" value="Heat-Labile Enterotoxin, subunit A"/>
    <property type="match status" value="1"/>
</dbReference>
<proteinExistence type="predicted"/>